<dbReference type="SMART" id="SM00382">
    <property type="entry name" value="AAA"/>
    <property type="match status" value="1"/>
</dbReference>
<dbReference type="PROSITE" id="PS00688">
    <property type="entry name" value="SIGMA54_INTERACT_3"/>
    <property type="match status" value="1"/>
</dbReference>
<evidence type="ECO:0000256" key="5">
    <source>
        <dbReference type="ARBA" id="ARBA00023163"/>
    </source>
</evidence>
<dbReference type="EMBL" id="JABRWJ010000008">
    <property type="protein sequence ID" value="NRF70589.1"/>
    <property type="molecule type" value="Genomic_DNA"/>
</dbReference>
<evidence type="ECO:0000313" key="8">
    <source>
        <dbReference type="Proteomes" id="UP000737171"/>
    </source>
</evidence>
<dbReference type="CDD" id="cd00009">
    <property type="entry name" value="AAA"/>
    <property type="match status" value="1"/>
</dbReference>
<dbReference type="SUPFAM" id="SSF52540">
    <property type="entry name" value="P-loop containing nucleoside triphosphate hydrolases"/>
    <property type="match status" value="1"/>
</dbReference>
<evidence type="ECO:0000256" key="4">
    <source>
        <dbReference type="ARBA" id="ARBA00023125"/>
    </source>
</evidence>
<dbReference type="InterPro" id="IPR002078">
    <property type="entry name" value="Sigma_54_int"/>
</dbReference>
<evidence type="ECO:0000256" key="3">
    <source>
        <dbReference type="ARBA" id="ARBA00023015"/>
    </source>
</evidence>
<keyword evidence="8" id="KW-1185">Reference proteome</keyword>
<dbReference type="InterPro" id="IPR027417">
    <property type="entry name" value="P-loop_NTPase"/>
</dbReference>
<feature type="domain" description="Sigma-54 factor interaction" evidence="6">
    <location>
        <begin position="52"/>
        <end position="280"/>
    </location>
</feature>
<dbReference type="SUPFAM" id="SSF46689">
    <property type="entry name" value="Homeodomain-like"/>
    <property type="match status" value="1"/>
</dbReference>
<keyword evidence="5" id="KW-0804">Transcription</keyword>
<dbReference type="PROSITE" id="PS00675">
    <property type="entry name" value="SIGMA54_INTERACT_1"/>
    <property type="match status" value="1"/>
</dbReference>
<dbReference type="InterPro" id="IPR025943">
    <property type="entry name" value="Sigma_54_int_dom_ATP-bd_2"/>
</dbReference>
<dbReference type="Gene3D" id="1.10.8.60">
    <property type="match status" value="1"/>
</dbReference>
<dbReference type="PANTHER" id="PTHR32071:SF21">
    <property type="entry name" value="TRANSCRIPTIONAL REGULATORY PROTEIN FLGR"/>
    <property type="match status" value="1"/>
</dbReference>
<keyword evidence="1" id="KW-0547">Nucleotide-binding</keyword>
<dbReference type="Pfam" id="PF25601">
    <property type="entry name" value="AAA_lid_14"/>
    <property type="match status" value="1"/>
</dbReference>
<dbReference type="InterPro" id="IPR025662">
    <property type="entry name" value="Sigma_54_int_dom_ATP-bd_1"/>
</dbReference>
<dbReference type="Gene3D" id="3.40.50.300">
    <property type="entry name" value="P-loop containing nucleotide triphosphate hydrolases"/>
    <property type="match status" value="1"/>
</dbReference>
<evidence type="ECO:0000259" key="6">
    <source>
        <dbReference type="PROSITE" id="PS50045"/>
    </source>
</evidence>
<dbReference type="Proteomes" id="UP000737171">
    <property type="component" value="Unassembled WGS sequence"/>
</dbReference>
<dbReference type="InterPro" id="IPR009057">
    <property type="entry name" value="Homeodomain-like_sf"/>
</dbReference>
<dbReference type="PANTHER" id="PTHR32071">
    <property type="entry name" value="TRANSCRIPTIONAL REGULATORY PROTEIN"/>
    <property type="match status" value="1"/>
</dbReference>
<evidence type="ECO:0000256" key="1">
    <source>
        <dbReference type="ARBA" id="ARBA00022741"/>
    </source>
</evidence>
<protein>
    <submittedName>
        <fullName evidence="7">Sigma-54-dependent Fis family transcriptional regulator</fullName>
    </submittedName>
</protein>
<dbReference type="PROSITE" id="PS50045">
    <property type="entry name" value="SIGMA54_INTERACT_4"/>
    <property type="match status" value="1"/>
</dbReference>
<dbReference type="InterPro" id="IPR025944">
    <property type="entry name" value="Sigma_54_int_dom_CS"/>
</dbReference>
<sequence length="391" mass="42774">MCTEQNVRSGGVLPTLESALLSHDGSCSLPTDRLLTLPESPGAALSIRAKALVFHDPQSVALIEQVERIAATDATVLIIGETGTGKELIARHVHRESGRRGPFVAVNCGAFSENLIDAELFGHEAGAFTGASQARAGWFEAANNGTLFLDEIGDLPLALQVKLLRVLQERQVTRLGSRRPTEIDVRLVAATNVDLARAVEAGRFRRDLYYRLNIALLRLPRLAERPADILALAEHFIAVYGRRMDLRGVRLGADARRALLAHDWPGNIRELENVIHYALIVNRGDEIRADSLNLHAGPAQVGAQRGVVGPDAGAAEDDPLAQLRRNLEGLFQQDRPDVFATLEREIVQAAFHFCHRNQVRTSVLLGISRNVLRSQLKRFGLLPAQLSNQGP</sequence>
<evidence type="ECO:0000313" key="7">
    <source>
        <dbReference type="EMBL" id="NRF70589.1"/>
    </source>
</evidence>
<gene>
    <name evidence="7" type="ORF">HLB44_26645</name>
</gene>
<keyword evidence="2" id="KW-0067">ATP-binding</keyword>
<dbReference type="InterPro" id="IPR003593">
    <property type="entry name" value="AAA+_ATPase"/>
</dbReference>
<keyword evidence="4" id="KW-0238">DNA-binding</keyword>
<reference evidence="7 8" key="1">
    <citation type="submission" date="2020-05" db="EMBL/GenBank/DDBJ databases">
        <title>Aquincola sp. isolate from soil.</title>
        <authorList>
            <person name="Han J."/>
            <person name="Kim D.-U."/>
        </authorList>
    </citation>
    <scope>NUCLEOTIDE SEQUENCE [LARGE SCALE GENOMIC DNA]</scope>
    <source>
        <strain evidence="7 8">S2</strain>
    </source>
</reference>
<organism evidence="7 8">
    <name type="scientific">Pseudaquabacterium terrae</name>
    <dbReference type="NCBI Taxonomy" id="2732868"/>
    <lineage>
        <taxon>Bacteria</taxon>
        <taxon>Pseudomonadati</taxon>
        <taxon>Pseudomonadota</taxon>
        <taxon>Betaproteobacteria</taxon>
        <taxon>Burkholderiales</taxon>
        <taxon>Sphaerotilaceae</taxon>
        <taxon>Pseudaquabacterium</taxon>
    </lineage>
</organism>
<proteinExistence type="predicted"/>
<dbReference type="Pfam" id="PF00158">
    <property type="entry name" value="Sigma54_activat"/>
    <property type="match status" value="1"/>
</dbReference>
<dbReference type="InterPro" id="IPR058031">
    <property type="entry name" value="AAA_lid_NorR"/>
</dbReference>
<comment type="caution">
    <text evidence="7">The sequence shown here is derived from an EMBL/GenBank/DDBJ whole genome shotgun (WGS) entry which is preliminary data.</text>
</comment>
<accession>A0ABX2EPT5</accession>
<dbReference type="PROSITE" id="PS00676">
    <property type="entry name" value="SIGMA54_INTERACT_2"/>
    <property type="match status" value="1"/>
</dbReference>
<evidence type="ECO:0000256" key="2">
    <source>
        <dbReference type="ARBA" id="ARBA00022840"/>
    </source>
</evidence>
<name>A0ABX2EPT5_9BURK</name>
<keyword evidence="3" id="KW-0805">Transcription regulation</keyword>
<dbReference type="Gene3D" id="1.10.10.60">
    <property type="entry name" value="Homeodomain-like"/>
    <property type="match status" value="1"/>
</dbReference>